<dbReference type="SUPFAM" id="SSF53335">
    <property type="entry name" value="S-adenosyl-L-methionine-dependent methyltransferases"/>
    <property type="match status" value="1"/>
</dbReference>
<dbReference type="InterPro" id="IPR025714">
    <property type="entry name" value="Methyltranfer_dom"/>
</dbReference>
<reference evidence="2 3" key="1">
    <citation type="submission" date="2014-06" db="EMBL/GenBank/DDBJ databases">
        <authorList>
            <person name="Swart Estienne"/>
        </authorList>
    </citation>
    <scope>NUCLEOTIDE SEQUENCE [LARGE SCALE GENOMIC DNA]</scope>
    <source>
        <strain evidence="2 3">130c</strain>
    </source>
</reference>
<name>A0A077ZP92_STYLE</name>
<sequence>MNYPRELFVPSSSYQKQRNKKDHEASRMADFLNQNIQDSSTVIDVGCGKGYVSLELADLYVKRQSENKLNIIMVDGQQNNIQSLKQEFEKREKLNGQIHTELHTKWINLLNYKDVIPDLGQKNQITITGIHQCGNLSSLSIHEFCKNANVNQLAIIGCCYNCLTERMNYEMIKSSQIFQQYTNSLQVDEGSGRLWDDQFVECKLEQEINPELVFGFPISRHVWQQMNLSQLFLGRSVRNAATVSLKSQKLLKNFDDTITKLFYRAAYEAIIQDKNAISTLQGEEESNSLKQKSYDCGGQVHKRRRIKKIKELDFKEYVEQINLVNSYQIDMDKIQSEFDKNYKPLRKKFEIIYILKALLSPLTESLIVLDRLIYIQEQGYSDSKIIEIFEKQLSTRNYLIYAKKPSSKLVL</sequence>
<organism evidence="2 3">
    <name type="scientific">Stylonychia lemnae</name>
    <name type="common">Ciliate</name>
    <dbReference type="NCBI Taxonomy" id="5949"/>
    <lineage>
        <taxon>Eukaryota</taxon>
        <taxon>Sar</taxon>
        <taxon>Alveolata</taxon>
        <taxon>Ciliophora</taxon>
        <taxon>Intramacronucleata</taxon>
        <taxon>Spirotrichea</taxon>
        <taxon>Stichotrichia</taxon>
        <taxon>Sporadotrichida</taxon>
        <taxon>Oxytrichidae</taxon>
        <taxon>Stylonychinae</taxon>
        <taxon>Stylonychia</taxon>
    </lineage>
</organism>
<protein>
    <recommendedName>
        <fullName evidence="1">Methyltransferase domain-containing protein</fullName>
    </recommendedName>
</protein>
<dbReference type="Proteomes" id="UP000039865">
    <property type="component" value="Unassembled WGS sequence"/>
</dbReference>
<dbReference type="PANTHER" id="PTHR12496">
    <property type="entry name" value="CGI-41 METHYLTRANSFERASE"/>
    <property type="match status" value="1"/>
</dbReference>
<dbReference type="InterPro" id="IPR052220">
    <property type="entry name" value="METTL25"/>
</dbReference>
<dbReference type="PANTHER" id="PTHR12496:SF0">
    <property type="entry name" value="METHYLTRANSFERASE DOMAIN-CONTAINING PROTEIN"/>
    <property type="match status" value="1"/>
</dbReference>
<dbReference type="Pfam" id="PF13679">
    <property type="entry name" value="Methyltransf_32"/>
    <property type="match status" value="1"/>
</dbReference>
<dbReference type="EMBL" id="CCKQ01000134">
    <property type="protein sequence ID" value="CDW71205.1"/>
    <property type="molecule type" value="Genomic_DNA"/>
</dbReference>
<dbReference type="OrthoDB" id="10258156at2759"/>
<feature type="domain" description="Methyltransferase" evidence="1">
    <location>
        <begin position="20"/>
        <end position="165"/>
    </location>
</feature>
<dbReference type="OMA" id="QVRMGRN"/>
<keyword evidence="3" id="KW-1185">Reference proteome</keyword>
<evidence type="ECO:0000259" key="1">
    <source>
        <dbReference type="Pfam" id="PF13679"/>
    </source>
</evidence>
<proteinExistence type="predicted"/>
<dbReference type="InParanoid" id="A0A077ZP92"/>
<dbReference type="InterPro" id="IPR029063">
    <property type="entry name" value="SAM-dependent_MTases_sf"/>
</dbReference>
<dbReference type="AlphaFoldDB" id="A0A077ZP92"/>
<accession>A0A077ZP92</accession>
<evidence type="ECO:0000313" key="3">
    <source>
        <dbReference type="Proteomes" id="UP000039865"/>
    </source>
</evidence>
<gene>
    <name evidence="2" type="primary">Contig6302.g6746</name>
    <name evidence="2" type="ORF">STYLEM_145</name>
</gene>
<dbReference type="Gene3D" id="3.40.50.150">
    <property type="entry name" value="Vaccinia Virus protein VP39"/>
    <property type="match status" value="1"/>
</dbReference>
<evidence type="ECO:0000313" key="2">
    <source>
        <dbReference type="EMBL" id="CDW71205.1"/>
    </source>
</evidence>